<evidence type="ECO:0000256" key="1">
    <source>
        <dbReference type="SAM" id="MobiDB-lite"/>
    </source>
</evidence>
<proteinExistence type="predicted"/>
<keyword evidence="3" id="KW-1185">Reference proteome</keyword>
<reference evidence="2" key="1">
    <citation type="submission" date="2021-03" db="EMBL/GenBank/DDBJ databases">
        <title>Leucobacter chromiisoli sp. nov., isolated from chromium-containing soil of chemical plant.</title>
        <authorList>
            <person name="Xu Z."/>
        </authorList>
    </citation>
    <scope>NUCLEOTIDE SEQUENCE</scope>
    <source>
        <strain evidence="2">A2</strain>
    </source>
</reference>
<protein>
    <submittedName>
        <fullName evidence="2">Uncharacterized protein</fullName>
    </submittedName>
</protein>
<dbReference type="AlphaFoldDB" id="A0A939LXC4"/>
<sequence>MERTVLGRVRTYSETEPTPPESGWEVGAEWVVEVEGTPREVRVWNGTQWVHAQYLADEILIPGEDGAIQLKDGTITTPKLAVGVLNGLEVHAMQFYGGYIEAPVIASSDKLGSGSNVLNDPTFQSGINTAWVASGHLGDAPKTHVDTITWSQSYPWKVTDTLTINRWHQGNGTARLNLKTGTRGTGTILFSNFGWVPANRSMNNWYAFPTAPSPYIGAGKFDPTWKTPGFTPTAGTAKTTYLTNSGTFAVASGERWNARIGFTPIQSTQLDLVSLYIEVINAATSAVLWSRAVTDTEKRAGQVNDWWDATFTGNVRFRVRATYTAAGGGAERLLDIGSYARVYDNGVLDSTWTASAEERELPYGYTPANWNDGAIADPEIIRRAWFQLSMTSALFAKVQPQKGWRLTEEGGFELFSTIGARTGRLDGEDNYLNGRFATQETGLRAEMTGASVNVTNLAGGIIGQLYSDGTESNLAVTRVRIGTYEVPTEVAMLLSAVTVRSGYTLDTTSSWVQRRTDGFVRGAIAIRRNGGSVLETGVELGKLPTLFRPAGAWEGPCAVSQGGGAFIGFGQITTAGSLILWSAPAANARAVWNFEFRV</sequence>
<name>A0A939LXC4_9MICO</name>
<feature type="region of interest" description="Disordered" evidence="1">
    <location>
        <begin position="1"/>
        <end position="23"/>
    </location>
</feature>
<gene>
    <name evidence="2" type="ORF">J4H91_10975</name>
</gene>
<dbReference type="EMBL" id="JAGDYL010000019">
    <property type="protein sequence ID" value="MBO1805831.1"/>
    <property type="molecule type" value="Genomic_DNA"/>
</dbReference>
<dbReference type="Proteomes" id="UP000664398">
    <property type="component" value="Unassembled WGS sequence"/>
</dbReference>
<comment type="caution">
    <text evidence="2">The sequence shown here is derived from an EMBL/GenBank/DDBJ whole genome shotgun (WGS) entry which is preliminary data.</text>
</comment>
<evidence type="ECO:0000313" key="3">
    <source>
        <dbReference type="Proteomes" id="UP000664398"/>
    </source>
</evidence>
<dbReference type="RefSeq" id="WP_208046301.1">
    <property type="nucleotide sequence ID" value="NZ_JAGDYL010000019.1"/>
</dbReference>
<evidence type="ECO:0000313" key="2">
    <source>
        <dbReference type="EMBL" id="MBO1805831.1"/>
    </source>
</evidence>
<accession>A0A939LXC4</accession>
<organism evidence="2 3">
    <name type="scientific">Leucobacter ruminantium</name>
    <dbReference type="NCBI Taxonomy" id="1289170"/>
    <lineage>
        <taxon>Bacteria</taxon>
        <taxon>Bacillati</taxon>
        <taxon>Actinomycetota</taxon>
        <taxon>Actinomycetes</taxon>
        <taxon>Micrococcales</taxon>
        <taxon>Microbacteriaceae</taxon>
        <taxon>Leucobacter</taxon>
    </lineage>
</organism>